<protein>
    <submittedName>
        <fullName evidence="5">Secretion protein HlyD family protein</fullName>
    </submittedName>
</protein>
<dbReference type="InterPro" id="IPR050465">
    <property type="entry name" value="UPF0194_transport"/>
</dbReference>
<sequence length="346" mass="36090">MRRVVAVLVVLTLVLASLIGYRLWSQARALSAPAGGSGEIEGTVVELSSRVGARILELKVREGQRVKAGDLLVRLDCADPAAALAEAEARLAAARAQAAAAMAQVKASERARVAAGATQEAAKAQAAALAAQAEAAERQARRLTNLPEDVAASSIDLTQASAAQLSQQTLAARAQATASAEQARAAAVNTTATASQAQAALAQVRAAEASVERARILAGECELRAPRDAEVQTLPHEAGELVPPGAVLARLVDLSEVTATFYLPNAEIGAVRPGQKAEVAADAWPGERFQATVRTVSLEAEFTPRNIQTRTDRDRLVYPVEVVVVNRDAKLRAGMPVQVTLPGTGR</sequence>
<dbReference type="AlphaFoldDB" id="B8JH02"/>
<feature type="domain" description="CusB-like beta-barrel" evidence="4">
    <location>
        <begin position="262"/>
        <end position="342"/>
    </location>
</feature>
<keyword evidence="6" id="KW-1185">Reference proteome</keyword>
<evidence type="ECO:0000259" key="4">
    <source>
        <dbReference type="Pfam" id="PF25954"/>
    </source>
</evidence>
<dbReference type="Proteomes" id="UP000007089">
    <property type="component" value="Chromosome"/>
</dbReference>
<dbReference type="EMBL" id="CP001359">
    <property type="protein sequence ID" value="ACL66639.1"/>
    <property type="molecule type" value="Genomic_DNA"/>
</dbReference>
<accession>B8JH02</accession>
<dbReference type="PANTHER" id="PTHR32347:SF23">
    <property type="entry name" value="BLL5650 PROTEIN"/>
    <property type="match status" value="1"/>
</dbReference>
<evidence type="ECO:0000313" key="6">
    <source>
        <dbReference type="Proteomes" id="UP000007089"/>
    </source>
</evidence>
<reference evidence="5" key="1">
    <citation type="submission" date="2009-01" db="EMBL/GenBank/DDBJ databases">
        <title>Complete sequence of Anaeromyxobacter dehalogenans 2CP-1.</title>
        <authorList>
            <consortium name="US DOE Joint Genome Institute"/>
            <person name="Lucas S."/>
            <person name="Copeland A."/>
            <person name="Lapidus A."/>
            <person name="Glavina del Rio T."/>
            <person name="Dalin E."/>
            <person name="Tice H."/>
            <person name="Bruce D."/>
            <person name="Goodwin L."/>
            <person name="Pitluck S."/>
            <person name="Saunders E."/>
            <person name="Brettin T."/>
            <person name="Detter J.C."/>
            <person name="Han C."/>
            <person name="Larimer F."/>
            <person name="Land M."/>
            <person name="Hauser L."/>
            <person name="Kyrpides N."/>
            <person name="Ovchinnikova G."/>
            <person name="Beliaev A.S."/>
            <person name="Richardson P."/>
        </authorList>
    </citation>
    <scope>NUCLEOTIDE SEQUENCE</scope>
    <source>
        <strain evidence="5">2CP-1</strain>
    </source>
</reference>
<evidence type="ECO:0000256" key="2">
    <source>
        <dbReference type="ARBA" id="ARBA00023054"/>
    </source>
</evidence>
<evidence type="ECO:0000313" key="5">
    <source>
        <dbReference type="EMBL" id="ACL66639.1"/>
    </source>
</evidence>
<dbReference type="Gene3D" id="2.40.50.100">
    <property type="match status" value="1"/>
</dbReference>
<evidence type="ECO:0000256" key="3">
    <source>
        <dbReference type="SAM" id="Coils"/>
    </source>
</evidence>
<evidence type="ECO:0000256" key="1">
    <source>
        <dbReference type="ARBA" id="ARBA00004196"/>
    </source>
</evidence>
<organism evidence="5 6">
    <name type="scientific">Anaeromyxobacter dehalogenans (strain ATCC BAA-258 / DSM 21875 / 2CP-1)</name>
    <dbReference type="NCBI Taxonomy" id="455488"/>
    <lineage>
        <taxon>Bacteria</taxon>
        <taxon>Pseudomonadati</taxon>
        <taxon>Myxococcota</taxon>
        <taxon>Myxococcia</taxon>
        <taxon>Myxococcales</taxon>
        <taxon>Cystobacterineae</taxon>
        <taxon>Anaeromyxobacteraceae</taxon>
        <taxon>Anaeromyxobacter</taxon>
    </lineage>
</organism>
<dbReference type="Gene3D" id="2.40.30.170">
    <property type="match status" value="1"/>
</dbReference>
<dbReference type="HOGENOM" id="CLU_018816_6_3_7"/>
<keyword evidence="2 3" id="KW-0175">Coiled coil</keyword>
<dbReference type="GO" id="GO:0030313">
    <property type="term" value="C:cell envelope"/>
    <property type="evidence" value="ECO:0007669"/>
    <property type="project" value="UniProtKB-SubCell"/>
</dbReference>
<dbReference type="KEGG" id="acp:A2cp1_3305"/>
<comment type="subcellular location">
    <subcellularLocation>
        <location evidence="1">Cell envelope</location>
    </subcellularLocation>
</comment>
<dbReference type="RefSeq" id="WP_015934450.1">
    <property type="nucleotide sequence ID" value="NC_011891.1"/>
</dbReference>
<dbReference type="Pfam" id="PF25954">
    <property type="entry name" value="Beta-barrel_RND_2"/>
    <property type="match status" value="1"/>
</dbReference>
<gene>
    <name evidence="5" type="ordered locus">A2cp1_3305</name>
</gene>
<name>B8JH02_ANAD2</name>
<dbReference type="SUPFAM" id="SSF111369">
    <property type="entry name" value="HlyD-like secretion proteins"/>
    <property type="match status" value="2"/>
</dbReference>
<dbReference type="PANTHER" id="PTHR32347">
    <property type="entry name" value="EFFLUX SYSTEM COMPONENT YKNX-RELATED"/>
    <property type="match status" value="1"/>
</dbReference>
<proteinExistence type="predicted"/>
<dbReference type="InterPro" id="IPR058792">
    <property type="entry name" value="Beta-barrel_RND_2"/>
</dbReference>
<feature type="coiled-coil region" evidence="3">
    <location>
        <begin position="84"/>
        <end position="146"/>
    </location>
</feature>